<reference evidence="5" key="1">
    <citation type="submission" date="2023-07" db="EMBL/GenBank/DDBJ databases">
        <authorList>
            <person name="Stuckert A."/>
        </authorList>
    </citation>
    <scope>NUCLEOTIDE SEQUENCE</scope>
</reference>
<keyword evidence="1" id="KW-0132">Cell division</keyword>
<dbReference type="Proteomes" id="UP001176940">
    <property type="component" value="Unassembled WGS sequence"/>
</dbReference>
<protein>
    <recommendedName>
        <fullName evidence="7">Anaphase-promoting complex subunit 1</fullName>
    </recommendedName>
</protein>
<evidence type="ECO:0000256" key="4">
    <source>
        <dbReference type="SAM" id="MobiDB-lite"/>
    </source>
</evidence>
<evidence type="ECO:0000256" key="3">
    <source>
        <dbReference type="ARBA" id="ARBA00023306"/>
    </source>
</evidence>
<evidence type="ECO:0000256" key="2">
    <source>
        <dbReference type="ARBA" id="ARBA00022776"/>
    </source>
</evidence>
<dbReference type="PANTHER" id="PTHR12827:SF3">
    <property type="entry name" value="ANAPHASE-PROMOTING COMPLEX SUBUNIT 1"/>
    <property type="match status" value="1"/>
</dbReference>
<feature type="region of interest" description="Disordered" evidence="4">
    <location>
        <begin position="97"/>
        <end position="135"/>
    </location>
</feature>
<feature type="compositionally biased region" description="Low complexity" evidence="4">
    <location>
        <begin position="113"/>
        <end position="135"/>
    </location>
</feature>
<organism evidence="5 6">
    <name type="scientific">Ranitomeya imitator</name>
    <name type="common">mimic poison frog</name>
    <dbReference type="NCBI Taxonomy" id="111125"/>
    <lineage>
        <taxon>Eukaryota</taxon>
        <taxon>Metazoa</taxon>
        <taxon>Chordata</taxon>
        <taxon>Craniata</taxon>
        <taxon>Vertebrata</taxon>
        <taxon>Euteleostomi</taxon>
        <taxon>Amphibia</taxon>
        <taxon>Batrachia</taxon>
        <taxon>Anura</taxon>
        <taxon>Neobatrachia</taxon>
        <taxon>Hyloidea</taxon>
        <taxon>Dendrobatidae</taxon>
        <taxon>Dendrobatinae</taxon>
        <taxon>Ranitomeya</taxon>
    </lineage>
</organism>
<accession>A0ABN9L509</accession>
<keyword evidence="3" id="KW-0131">Cell cycle</keyword>
<dbReference type="PANTHER" id="PTHR12827">
    <property type="entry name" value="MEIOTIC CHECKPOINT REGULATOR TSG24 FAMILY MEMBER"/>
    <property type="match status" value="1"/>
</dbReference>
<dbReference type="EMBL" id="CAUEEQ010007966">
    <property type="protein sequence ID" value="CAJ0931697.1"/>
    <property type="molecule type" value="Genomic_DNA"/>
</dbReference>
<evidence type="ECO:0000256" key="1">
    <source>
        <dbReference type="ARBA" id="ARBA00022618"/>
    </source>
</evidence>
<name>A0ABN9L509_9NEOB</name>
<comment type="caution">
    <text evidence="5">The sequence shown here is derived from an EMBL/GenBank/DDBJ whole genome shotgun (WGS) entry which is preliminary data.</text>
</comment>
<dbReference type="InterPro" id="IPR024990">
    <property type="entry name" value="Apc1"/>
</dbReference>
<evidence type="ECO:0000313" key="6">
    <source>
        <dbReference type="Proteomes" id="UP001176940"/>
    </source>
</evidence>
<evidence type="ECO:0000313" key="5">
    <source>
        <dbReference type="EMBL" id="CAJ0931697.1"/>
    </source>
</evidence>
<gene>
    <name evidence="5" type="ORF">RIMI_LOCUS4829276</name>
</gene>
<sequence length="152" mass="16632">MFSMLHPLDEITPIVCKSGGLFGSRVQYVSDHTMRIVFTSADPSIVMTYDTVQGSHTVWALRKVKTEEQNAVLKYTDQLGTPQHGLMNSSLTAHLRSVSKGDSPAASPFQNYSSLHSQSRSLSSPSIHSRSHSPSISNMAALSTIDSMVLYM</sequence>
<proteinExistence type="predicted"/>
<keyword evidence="2" id="KW-0498">Mitosis</keyword>
<keyword evidence="6" id="KW-1185">Reference proteome</keyword>
<evidence type="ECO:0008006" key="7">
    <source>
        <dbReference type="Google" id="ProtNLM"/>
    </source>
</evidence>